<reference evidence="3" key="1">
    <citation type="submission" date="2013-08" db="EMBL/GenBank/DDBJ databases">
        <authorList>
            <person name="Mendez C."/>
            <person name="Richter M."/>
            <person name="Ferrer M."/>
            <person name="Sanchez J."/>
        </authorList>
    </citation>
    <scope>NUCLEOTIDE SEQUENCE</scope>
</reference>
<name>T0Y560_9ZZZZ</name>
<dbReference type="Gene3D" id="3.20.20.80">
    <property type="entry name" value="Glycosidases"/>
    <property type="match status" value="1"/>
</dbReference>
<dbReference type="InterPro" id="IPR017853">
    <property type="entry name" value="GH"/>
</dbReference>
<dbReference type="AlphaFoldDB" id="T0Y560"/>
<dbReference type="InterPro" id="IPR013783">
    <property type="entry name" value="Ig-like_fold"/>
</dbReference>
<dbReference type="InterPro" id="IPR021828">
    <property type="entry name" value="GlgE_dom_N/S"/>
</dbReference>
<feature type="region of interest" description="Disordered" evidence="1">
    <location>
        <begin position="283"/>
        <end position="307"/>
    </location>
</feature>
<evidence type="ECO:0000256" key="1">
    <source>
        <dbReference type="SAM" id="MobiDB-lite"/>
    </source>
</evidence>
<dbReference type="Gene3D" id="2.60.40.10">
    <property type="entry name" value="Immunoglobulins"/>
    <property type="match status" value="1"/>
</dbReference>
<reference evidence="3" key="2">
    <citation type="journal article" date="2014" name="ISME J.">
        <title>Microbial stratification in low pH oxic and suboxic macroscopic growths along an acid mine drainage.</title>
        <authorList>
            <person name="Mendez-Garcia C."/>
            <person name="Mesa V."/>
            <person name="Sprenger R.R."/>
            <person name="Richter M."/>
            <person name="Diez M.S."/>
            <person name="Solano J."/>
            <person name="Bargiela R."/>
            <person name="Golyshina O.V."/>
            <person name="Manteca A."/>
            <person name="Ramos J.L."/>
            <person name="Gallego J.R."/>
            <person name="Llorente I."/>
            <person name="Martins Dos Santos V.A."/>
            <person name="Jensen O.N."/>
            <person name="Pelaez A.I."/>
            <person name="Sanchez J."/>
            <person name="Ferrer M."/>
        </authorList>
    </citation>
    <scope>NUCLEOTIDE SEQUENCE</scope>
</reference>
<dbReference type="SMART" id="SM00642">
    <property type="entry name" value="Aamy"/>
    <property type="match status" value="1"/>
</dbReference>
<comment type="caution">
    <text evidence="3">The sequence shown here is derived from an EMBL/GenBank/DDBJ whole genome shotgun (WGS) entry which is preliminary data.</text>
</comment>
<dbReference type="GO" id="GO:0004553">
    <property type="term" value="F:hydrolase activity, hydrolyzing O-glycosyl compounds"/>
    <property type="evidence" value="ECO:0007669"/>
    <property type="project" value="InterPro"/>
</dbReference>
<feature type="non-terminal residue" evidence="3">
    <location>
        <position position="570"/>
    </location>
</feature>
<organism evidence="3">
    <name type="scientific">mine drainage metagenome</name>
    <dbReference type="NCBI Taxonomy" id="410659"/>
    <lineage>
        <taxon>unclassified sequences</taxon>
        <taxon>metagenomes</taxon>
        <taxon>ecological metagenomes</taxon>
    </lineage>
</organism>
<evidence type="ECO:0000259" key="2">
    <source>
        <dbReference type="SMART" id="SM00642"/>
    </source>
</evidence>
<dbReference type="PANTHER" id="PTHR47786:SF2">
    <property type="entry name" value="GLYCOSYL HYDROLASE FAMILY 13 CATALYTIC DOMAIN-CONTAINING PROTEIN"/>
    <property type="match status" value="1"/>
</dbReference>
<feature type="region of interest" description="Disordered" evidence="1">
    <location>
        <begin position="1"/>
        <end position="44"/>
    </location>
</feature>
<dbReference type="SUPFAM" id="SSF51445">
    <property type="entry name" value="(Trans)glycosidases"/>
    <property type="match status" value="1"/>
</dbReference>
<dbReference type="InterPro" id="IPR006047">
    <property type="entry name" value="GH13_cat_dom"/>
</dbReference>
<feature type="compositionally biased region" description="Low complexity" evidence="1">
    <location>
        <begin position="1"/>
        <end position="24"/>
    </location>
</feature>
<dbReference type="EMBL" id="AUZY01012709">
    <property type="protein sequence ID" value="EQD28243.1"/>
    <property type="molecule type" value="Genomic_DNA"/>
</dbReference>
<dbReference type="Pfam" id="PF11896">
    <property type="entry name" value="GlgE_dom_N_S"/>
    <property type="match status" value="1"/>
</dbReference>
<protein>
    <submittedName>
        <fullName evidence="3">Alpha-amylase family protein</fullName>
    </submittedName>
</protein>
<dbReference type="PANTHER" id="PTHR47786">
    <property type="entry name" value="ALPHA-1,4-GLUCAN:MALTOSE-1-PHOSPHATE MALTOSYLTRANSFERASE"/>
    <property type="match status" value="1"/>
</dbReference>
<gene>
    <name evidence="3" type="ORF">B1B_18941</name>
</gene>
<accession>T0Y560</accession>
<dbReference type="CDD" id="cd11344">
    <property type="entry name" value="AmyAc_GlgE_like"/>
    <property type="match status" value="1"/>
</dbReference>
<proteinExistence type="predicted"/>
<dbReference type="GO" id="GO:0005975">
    <property type="term" value="P:carbohydrate metabolic process"/>
    <property type="evidence" value="ECO:0007669"/>
    <property type="project" value="InterPro"/>
</dbReference>
<evidence type="ECO:0000313" key="3">
    <source>
        <dbReference type="EMBL" id="EQD28243.1"/>
    </source>
</evidence>
<feature type="domain" description="Glycosyl hydrolase family 13 catalytic" evidence="2">
    <location>
        <begin position="235"/>
        <end position="564"/>
    </location>
</feature>
<sequence>MAPEAEPAGAPASSSPRLKGTPPRRNGPPRTERRTGEGPPPGTIALEAVSPVVDDGDHPARRLVGETVRISVDVLKPGADLLDASFTLRGPGEAGGSEQFLRSVGNDRWEGQFTPRVPGLYHFTLSAWTDRYQTWIAGISTWMDAGEEVSQDLAPGLEIVRAVLPQLSGKDRTEAESVLAALEGGDLVGAVRRAGADPLRELVRRYQPRPDRIISSKEYPVRVERVRAGFAAWYEAFPRSLGASPERSATFREAEERLPEVAAMGFDVLYLPPIHPIGITARRGRDNRAPAAPEDPGSPWAIGSSEGGHQAIHPDLGTLEDFDHFRRRAEELGLEIALDLAFQCSPDHPWVREHPEWFYHRPDGSIRYAENPPKRYRDIYPLDFGNPQWRELWTELAQVVRFWADHGVRIFRVDNPHTKPFPFWEEMIREAQQAHPDLIFLAEAFTRPKIMCHLAKLGFSESYTYFTWRNEANELREYFLELYAPPLREFFRPMLFVNTPDILPPVLQRLGRPAFQVRAILAATLSPLWGVYSGYEFLEGDAIPGTEEYRDSEKYRIVHRDPSTPGNLRP</sequence>
<dbReference type="Gene3D" id="1.20.58.80">
    <property type="entry name" value="Phosphotransferase system, lactose/cellobiose-type IIA subunit"/>
    <property type="match status" value="1"/>
</dbReference>